<proteinExistence type="predicted"/>
<accession>A0AA39XYP6</accession>
<comment type="caution">
    <text evidence="1">The sequence shown here is derived from an EMBL/GenBank/DDBJ whole genome shotgun (WGS) entry which is preliminary data.</text>
</comment>
<protein>
    <submittedName>
        <fullName evidence="1">Uncharacterized protein</fullName>
    </submittedName>
</protein>
<evidence type="ECO:0000313" key="2">
    <source>
        <dbReference type="Proteomes" id="UP001175001"/>
    </source>
</evidence>
<keyword evidence="2" id="KW-1185">Reference proteome</keyword>
<dbReference type="AlphaFoldDB" id="A0AA39XYP6"/>
<dbReference type="EMBL" id="JAUJDW010000069">
    <property type="protein sequence ID" value="KAK0642693.1"/>
    <property type="molecule type" value="Genomic_DNA"/>
</dbReference>
<organism evidence="1 2">
    <name type="scientific">Lasiodiplodia hormozganensis</name>
    <dbReference type="NCBI Taxonomy" id="869390"/>
    <lineage>
        <taxon>Eukaryota</taxon>
        <taxon>Fungi</taxon>
        <taxon>Dikarya</taxon>
        <taxon>Ascomycota</taxon>
        <taxon>Pezizomycotina</taxon>
        <taxon>Dothideomycetes</taxon>
        <taxon>Dothideomycetes incertae sedis</taxon>
        <taxon>Botryosphaeriales</taxon>
        <taxon>Botryosphaeriaceae</taxon>
        <taxon>Lasiodiplodia</taxon>
    </lineage>
</organism>
<name>A0AA39XYP6_9PEZI</name>
<reference evidence="1" key="1">
    <citation type="submission" date="2023-06" db="EMBL/GenBank/DDBJ databases">
        <title>Multi-omics analyses reveal the molecular pathogenesis toolkit of Lasiodiplodia hormozganensis, a cross-kingdom pathogen.</title>
        <authorList>
            <person name="Felix C."/>
            <person name="Meneses R."/>
            <person name="Goncalves M.F.M."/>
            <person name="Tilleman L."/>
            <person name="Duarte A.S."/>
            <person name="Jorrin-Novo J.V."/>
            <person name="Van De Peer Y."/>
            <person name="Deforce D."/>
            <person name="Van Nieuwerburgh F."/>
            <person name="Esteves A.C."/>
            <person name="Alves A."/>
        </authorList>
    </citation>
    <scope>NUCLEOTIDE SEQUENCE</scope>
    <source>
        <strain evidence="1">CBS 339.90</strain>
    </source>
</reference>
<evidence type="ECO:0000313" key="1">
    <source>
        <dbReference type="EMBL" id="KAK0642693.1"/>
    </source>
</evidence>
<gene>
    <name evidence="1" type="ORF">DIS24_g8808</name>
</gene>
<sequence length="159" mass="17437">MSDDEYDVEAMAKNQIWFKVENQTGFQLAAQSCFADWGDFAEPPSSVAPYSMGSGGRAISSRSPFTGTAGMVGYRISAGSETLYLRFLGSNPYMSAKDNYSTSAVLTEDKSIGQGDYNWLYYRQEKDDSKPFNGGTLRVTSQIGQADDATALFTVTFEE</sequence>
<dbReference type="Gene3D" id="2.60.270.50">
    <property type="match status" value="1"/>
</dbReference>
<dbReference type="Proteomes" id="UP001175001">
    <property type="component" value="Unassembled WGS sequence"/>
</dbReference>